<dbReference type="PROSITE" id="PS51664">
    <property type="entry name" value="YCAO"/>
    <property type="match status" value="1"/>
</dbReference>
<dbReference type="Gene3D" id="3.30.1330.230">
    <property type="match status" value="1"/>
</dbReference>
<evidence type="ECO:0000256" key="1">
    <source>
        <dbReference type="SAM" id="MobiDB-lite"/>
    </source>
</evidence>
<dbReference type="PANTHER" id="PTHR37809">
    <property type="entry name" value="RIBOSOMAL PROTEIN S12 METHYLTHIOTRANSFERASE ACCESSORY FACTOR YCAO"/>
    <property type="match status" value="1"/>
</dbReference>
<feature type="compositionally biased region" description="Pro residues" evidence="1">
    <location>
        <begin position="65"/>
        <end position="75"/>
    </location>
</feature>
<accession>A0A0K1EP72</accession>
<keyword evidence="4" id="KW-1185">Reference proteome</keyword>
<name>A0A0K1EP72_CHOCO</name>
<reference evidence="3 4" key="1">
    <citation type="submission" date="2015-07" db="EMBL/GenBank/DDBJ databases">
        <title>Genome analysis of myxobacterium Chondromyces crocatus Cm c5 reveals a high potential for natural compound synthesis and the genetic basis for the loss of fruiting body formation.</title>
        <authorList>
            <person name="Zaburannyi N."/>
            <person name="Bunk B."/>
            <person name="Maier J."/>
            <person name="Overmann J."/>
            <person name="Mueller R."/>
        </authorList>
    </citation>
    <scope>NUCLEOTIDE SEQUENCE [LARGE SCALE GENOMIC DNA]</scope>
    <source>
        <strain evidence="3 4">Cm c5</strain>
    </source>
</reference>
<evidence type="ECO:0000259" key="2">
    <source>
        <dbReference type="PROSITE" id="PS51664"/>
    </source>
</evidence>
<evidence type="ECO:0000313" key="4">
    <source>
        <dbReference type="Proteomes" id="UP000067626"/>
    </source>
</evidence>
<dbReference type="Pfam" id="PF02624">
    <property type="entry name" value="YcaO"/>
    <property type="match status" value="1"/>
</dbReference>
<dbReference type="KEGG" id="ccro:CMC5_066490"/>
<dbReference type="STRING" id="52.CMC5_066490"/>
<feature type="region of interest" description="Disordered" evidence="1">
    <location>
        <begin position="61"/>
        <end position="81"/>
    </location>
</feature>
<dbReference type="OrthoDB" id="109999at2"/>
<dbReference type="RefSeq" id="WP_050434057.1">
    <property type="nucleotide sequence ID" value="NZ_CP012159.1"/>
</dbReference>
<dbReference type="PANTHER" id="PTHR37809:SF1">
    <property type="entry name" value="RIBOSOMAL PROTEIN S12 METHYLTHIOTRANSFERASE ACCESSORY FACTOR YCAO"/>
    <property type="match status" value="1"/>
</dbReference>
<dbReference type="AlphaFoldDB" id="A0A0K1EP72"/>
<protein>
    <recommendedName>
        <fullName evidence="2">YcaO domain-containing protein</fullName>
    </recommendedName>
</protein>
<gene>
    <name evidence="3" type="ORF">CMC5_066490</name>
</gene>
<feature type="domain" description="YcaO" evidence="2">
    <location>
        <begin position="302"/>
        <end position="635"/>
    </location>
</feature>
<dbReference type="EMBL" id="CP012159">
    <property type="protein sequence ID" value="AKT42423.1"/>
    <property type="molecule type" value="Genomic_DNA"/>
</dbReference>
<sequence length="635" mass="69447">MNAHDGRRERLSPAMMKRRAPGGGWLVLGPNLSLFHLDRLPTSLTSMREADLQALRQLGLVVPSTPSPPAAPSPSAPRTRRRRAGFHGVILSSPGPRGRLAAAHLAHALGAQHGIFHVETAAALRQAARGTLVVWMAQVEPSAPLTTIRHLVRRGLRVLWFGETTEGLQVGPLFESVAQVRAYTEATSRRGSTQALRRLGFRAGWPLSLLDRTLTDPRPIARAIRRILTEPQRCVLLPSNRQVALWTEARSAPQPFAILRQRQQWSKGLFADLQVERLPGGAFMASCATPCRGIAALEGCNGKGLDRRHAVLTALGEAVERFSAAEAGLLLPTEPPPPTAYPLSAFHPREDRHYVAHLQAGAPDLPGYPVSDELTGRPTRVPECLVPFPYIAPRNRPRFASDTAGLAAYPSRDGAILRGASEVLERNNLYPHLLHQRPAIQLRGERDALGPRVLHLVERLERSLPARVWLLEYPEAHRLPIVHAFLFDLRAGHMSRGTGSGTTVAHAAERALLEALMTRAQHEHLRNNPELRADGGFRDWASPHRVRSLIAYLDRQPSAPSTARPAADDTAQLDRIKDHLRAAQIPLLVATLPCPVEGWSAVRVLLPGLTCHAHASRSAGGRALLGASLRLRIPT</sequence>
<dbReference type="InterPro" id="IPR003776">
    <property type="entry name" value="YcaO-like_dom"/>
</dbReference>
<organism evidence="3 4">
    <name type="scientific">Chondromyces crocatus</name>
    <dbReference type="NCBI Taxonomy" id="52"/>
    <lineage>
        <taxon>Bacteria</taxon>
        <taxon>Pseudomonadati</taxon>
        <taxon>Myxococcota</taxon>
        <taxon>Polyangia</taxon>
        <taxon>Polyangiales</taxon>
        <taxon>Polyangiaceae</taxon>
        <taxon>Chondromyces</taxon>
    </lineage>
</organism>
<evidence type="ECO:0000313" key="3">
    <source>
        <dbReference type="EMBL" id="AKT42423.1"/>
    </source>
</evidence>
<dbReference type="Proteomes" id="UP000067626">
    <property type="component" value="Chromosome"/>
</dbReference>
<proteinExistence type="predicted"/>